<dbReference type="AlphaFoldDB" id="R7WBT1"/>
<sequence length="814" mass="88703">MEGGASVAGKAEFKECLRLTWSQPYILRLVFSAGIGGLLFGYDTGVISGALLFIRDDFIELQKNTTLRETIVSMVVAGAIVGAGLGGWMNDRFGRRPSLIIADVLFLAGAAIMAFAPSPAVIIVGRVFVGLGVGMASMTAPLYISEVSPARIRGALVSTNGLLITGGQFMAYLINLAFTKVPGTWRWMLGIAGFPALLQFILMLTLPESPRWLYRQSRTSSGSAGTYDGLPTVDRAPSSSLLRTAEPVGHGASTQTPPRFAKIDFATYDGTEDPLNWLNQCDQFFRGQRTLASERTWLASYHLRGTAQTWYYALEQDEGAMPPWERFRELCLLRFGPPVRGSRMAELGRLPFTSTVQDYADRFQALACHASGVTAQQRADLFVGGLPDHIRVDVELRGPQDLQTAICRHPPLPRRRPTAGAAAHRLAQPPPSLTAYAPGLVGYKFLPLAGRKEETAAILRKIYPANEVEEEIESLRKLVEDEMVLEGSIGEQSVFGKLKKAFGSKVVRRGLMAGVIVQVAQQFVGINTVMYYSPTIVQLAGFASNDTAMALSLITSGLNAVGSIVSMFFVDRVGRRRLMLLSLVGIVVWLAVLGSTFLRAAHNAPPVSDVETRPFANQTCPEYNPNVHWSCMDCLRAASTCGFCAHEGNALRPGACLALNNETRGVCHADHREFYSEGCPNKYGWLALLALAAYIVSYSPGMGTVPWIVNSEIYPLRFRGICGGIAAVANWVSNLIVTQTFLTLTKALGSAATFLLFCGVSFMALIVVFLTVPETKGLQFKEVEKMLGSKNYRPWKRYHPEAPTKGREIGVAML</sequence>
<organism evidence="8">
    <name type="scientific">Aegilops tauschii</name>
    <name type="common">Tausch's goatgrass</name>
    <name type="synonym">Aegilops squarrosa</name>
    <dbReference type="NCBI Taxonomy" id="37682"/>
    <lineage>
        <taxon>Eukaryota</taxon>
        <taxon>Viridiplantae</taxon>
        <taxon>Streptophyta</taxon>
        <taxon>Embryophyta</taxon>
        <taxon>Tracheophyta</taxon>
        <taxon>Spermatophyta</taxon>
        <taxon>Magnoliopsida</taxon>
        <taxon>Liliopsida</taxon>
        <taxon>Poales</taxon>
        <taxon>Poaceae</taxon>
        <taxon>BOP clade</taxon>
        <taxon>Pooideae</taxon>
        <taxon>Triticodae</taxon>
        <taxon>Triticeae</taxon>
        <taxon>Triticinae</taxon>
        <taxon>Aegilops</taxon>
    </lineage>
</organism>
<keyword evidence="4" id="KW-0812">Transmembrane</keyword>
<proteinExistence type="inferred from homology"/>
<evidence type="ECO:0000256" key="5">
    <source>
        <dbReference type="ARBA" id="ARBA00022989"/>
    </source>
</evidence>
<keyword evidence="5" id="KW-1133">Transmembrane helix</keyword>
<evidence type="ECO:0000256" key="6">
    <source>
        <dbReference type="ARBA" id="ARBA00023136"/>
    </source>
</evidence>
<dbReference type="Pfam" id="PF03732">
    <property type="entry name" value="Retrotrans_gag"/>
    <property type="match status" value="1"/>
</dbReference>
<keyword evidence="3" id="KW-0813">Transport</keyword>
<dbReference type="Gene3D" id="1.20.1250.20">
    <property type="entry name" value="MFS general substrate transporter like domains"/>
    <property type="match status" value="3"/>
</dbReference>
<dbReference type="PROSITE" id="PS00216">
    <property type="entry name" value="SUGAR_TRANSPORT_1"/>
    <property type="match status" value="1"/>
</dbReference>
<dbReference type="InterPro" id="IPR005828">
    <property type="entry name" value="MFS_sugar_transport-like"/>
</dbReference>
<dbReference type="PANTHER" id="PTHR48020:SF24">
    <property type="entry name" value="INOSITOL TRANSPORTER 4"/>
    <property type="match status" value="1"/>
</dbReference>
<evidence type="ECO:0000256" key="1">
    <source>
        <dbReference type="ARBA" id="ARBA00004141"/>
    </source>
</evidence>
<dbReference type="FunFam" id="1.20.1250.20:FF:000137">
    <property type="entry name" value="Probable inositol transporter 2"/>
    <property type="match status" value="1"/>
</dbReference>
<dbReference type="SUPFAM" id="SSF103473">
    <property type="entry name" value="MFS general substrate transporter"/>
    <property type="match status" value="1"/>
</dbReference>
<dbReference type="GO" id="GO:0016020">
    <property type="term" value="C:membrane"/>
    <property type="evidence" value="ECO:0007669"/>
    <property type="project" value="UniProtKB-SubCell"/>
</dbReference>
<protein>
    <submittedName>
        <fullName evidence="8">Inositol transporter 4</fullName>
    </submittedName>
</protein>
<dbReference type="PRINTS" id="PR00171">
    <property type="entry name" value="SUGRTRNSPORT"/>
</dbReference>
<dbReference type="InterPro" id="IPR005829">
    <property type="entry name" value="Sugar_transporter_CS"/>
</dbReference>
<dbReference type="InterPro" id="IPR020846">
    <property type="entry name" value="MFS_dom"/>
</dbReference>
<dbReference type="InterPro" id="IPR050814">
    <property type="entry name" value="Myo-inositol_Transporter"/>
</dbReference>
<dbReference type="PROSITE" id="PS00217">
    <property type="entry name" value="SUGAR_TRANSPORT_2"/>
    <property type="match status" value="1"/>
</dbReference>
<accession>R7WBT1</accession>
<keyword evidence="6" id="KW-0472">Membrane</keyword>
<feature type="domain" description="Major facilitator superfamily (MFS) profile" evidence="7">
    <location>
        <begin position="29"/>
        <end position="776"/>
    </location>
</feature>
<name>R7WBT1_AEGTA</name>
<dbReference type="InterPro" id="IPR003663">
    <property type="entry name" value="Sugar/inositol_transpt"/>
</dbReference>
<evidence type="ECO:0000256" key="4">
    <source>
        <dbReference type="ARBA" id="ARBA00022692"/>
    </source>
</evidence>
<dbReference type="InterPro" id="IPR036259">
    <property type="entry name" value="MFS_trans_sf"/>
</dbReference>
<evidence type="ECO:0000256" key="3">
    <source>
        <dbReference type="ARBA" id="ARBA00022448"/>
    </source>
</evidence>
<comment type="similarity">
    <text evidence="2">Belongs to the major facilitator superfamily. Sugar transporter (TC 2.A.1.1) family.</text>
</comment>
<dbReference type="GO" id="GO:0005366">
    <property type="term" value="F:myo-inositol:proton symporter activity"/>
    <property type="evidence" value="ECO:0007669"/>
    <property type="project" value="TreeGrafter"/>
</dbReference>
<dbReference type="PANTHER" id="PTHR48020">
    <property type="entry name" value="PROTON MYO-INOSITOL COTRANSPORTER"/>
    <property type="match status" value="1"/>
</dbReference>
<dbReference type="InterPro" id="IPR005162">
    <property type="entry name" value="Retrotrans_gag_dom"/>
</dbReference>
<comment type="subcellular location">
    <subcellularLocation>
        <location evidence="1">Membrane</location>
        <topology evidence="1">Multi-pass membrane protein</topology>
    </subcellularLocation>
</comment>
<evidence type="ECO:0000313" key="8">
    <source>
        <dbReference type="EnsemblPlants" id="EMT15774"/>
    </source>
</evidence>
<reference evidence="8" key="1">
    <citation type="submission" date="2015-06" db="UniProtKB">
        <authorList>
            <consortium name="EnsemblPlants"/>
        </authorList>
    </citation>
    <scope>IDENTIFICATION</scope>
</reference>
<dbReference type="ExpressionAtlas" id="R7WBT1">
    <property type="expression patterns" value="baseline"/>
</dbReference>
<evidence type="ECO:0000259" key="7">
    <source>
        <dbReference type="PROSITE" id="PS50850"/>
    </source>
</evidence>
<dbReference type="Pfam" id="PF00083">
    <property type="entry name" value="Sugar_tr"/>
    <property type="match status" value="3"/>
</dbReference>
<evidence type="ECO:0000256" key="2">
    <source>
        <dbReference type="ARBA" id="ARBA00010992"/>
    </source>
</evidence>
<dbReference type="EnsemblPlants" id="EMT15774">
    <property type="protein sequence ID" value="EMT15774"/>
    <property type="gene ID" value="F775_21080"/>
</dbReference>
<dbReference type="PROSITE" id="PS50850">
    <property type="entry name" value="MFS"/>
    <property type="match status" value="1"/>
</dbReference>